<gene>
    <name evidence="1" type="ORF">C1645_816431</name>
</gene>
<organism evidence="1 2">
    <name type="scientific">Glomus cerebriforme</name>
    <dbReference type="NCBI Taxonomy" id="658196"/>
    <lineage>
        <taxon>Eukaryota</taxon>
        <taxon>Fungi</taxon>
        <taxon>Fungi incertae sedis</taxon>
        <taxon>Mucoromycota</taxon>
        <taxon>Glomeromycotina</taxon>
        <taxon>Glomeromycetes</taxon>
        <taxon>Glomerales</taxon>
        <taxon>Glomeraceae</taxon>
        <taxon>Glomus</taxon>
    </lineage>
</organism>
<proteinExistence type="predicted"/>
<accession>A0A397TGQ2</accession>
<keyword evidence="2" id="KW-1185">Reference proteome</keyword>
<name>A0A397TGQ2_9GLOM</name>
<sequence>MSKETLTPSIFDSRVYGKKLKLNENNKSLITKALSLIWIKTSKRLSHVCLKEKKLWNLSLDSPVENKVKKIDLITKSKNISSKVAGRPISLPELAMISKLFKPEYGLCQNNTPITTDWKIMAKTYNFMAISYNLPTLLQVLWHASDATLISKNIKGYVDIIVNTFALRWRPKSWKIMIKNYC</sequence>
<dbReference type="AlphaFoldDB" id="A0A397TGQ2"/>
<comment type="caution">
    <text evidence="1">The sequence shown here is derived from an EMBL/GenBank/DDBJ whole genome shotgun (WGS) entry which is preliminary data.</text>
</comment>
<protein>
    <submittedName>
        <fullName evidence="1">Uncharacterized protein</fullName>
    </submittedName>
</protein>
<reference evidence="1 2" key="1">
    <citation type="submission" date="2018-06" db="EMBL/GenBank/DDBJ databases">
        <title>Comparative genomics reveals the genomic features of Rhizophagus irregularis, R. cerebriforme, R. diaphanum and Gigaspora rosea, and their symbiotic lifestyle signature.</title>
        <authorList>
            <person name="Morin E."/>
            <person name="San Clemente H."/>
            <person name="Chen E.C.H."/>
            <person name="De La Providencia I."/>
            <person name="Hainaut M."/>
            <person name="Kuo A."/>
            <person name="Kohler A."/>
            <person name="Murat C."/>
            <person name="Tang N."/>
            <person name="Roy S."/>
            <person name="Loubradou J."/>
            <person name="Henrissat B."/>
            <person name="Grigoriev I.V."/>
            <person name="Corradi N."/>
            <person name="Roux C."/>
            <person name="Martin F.M."/>
        </authorList>
    </citation>
    <scope>NUCLEOTIDE SEQUENCE [LARGE SCALE GENOMIC DNA]</scope>
    <source>
        <strain evidence="1 2">DAOM 227022</strain>
    </source>
</reference>
<dbReference type="EMBL" id="QKYT01000058">
    <property type="protein sequence ID" value="RIA95615.1"/>
    <property type="molecule type" value="Genomic_DNA"/>
</dbReference>
<evidence type="ECO:0000313" key="1">
    <source>
        <dbReference type="EMBL" id="RIA95615.1"/>
    </source>
</evidence>
<dbReference type="Proteomes" id="UP000265703">
    <property type="component" value="Unassembled WGS sequence"/>
</dbReference>
<evidence type="ECO:0000313" key="2">
    <source>
        <dbReference type="Proteomes" id="UP000265703"/>
    </source>
</evidence>